<dbReference type="KEGG" id="foc:127752238"/>
<dbReference type="PANTHER" id="PTHR23192:SF85">
    <property type="entry name" value="GLIOMEDIN"/>
    <property type="match status" value="1"/>
</dbReference>
<evidence type="ECO:0000259" key="5">
    <source>
        <dbReference type="PROSITE" id="PS51132"/>
    </source>
</evidence>
<dbReference type="PANTHER" id="PTHR23192">
    <property type="entry name" value="OLFACTOMEDIN-RELATED"/>
    <property type="match status" value="1"/>
</dbReference>
<keyword evidence="6" id="KW-1185">Reference proteome</keyword>
<name>A0A9C6XBV5_FRAOC</name>
<dbReference type="OrthoDB" id="8626508at2759"/>
<evidence type="ECO:0000313" key="7">
    <source>
        <dbReference type="RefSeq" id="XP_052132980.1"/>
    </source>
</evidence>
<accession>A0A9C6XBV5</accession>
<dbReference type="RefSeq" id="XP_052132980.1">
    <property type="nucleotide sequence ID" value="XM_052277020.1"/>
</dbReference>
<dbReference type="Pfam" id="PF02191">
    <property type="entry name" value="OLF"/>
    <property type="match status" value="1"/>
</dbReference>
<evidence type="ECO:0000256" key="4">
    <source>
        <dbReference type="SAM" id="MobiDB-lite"/>
    </source>
</evidence>
<sequence length="403" mass="45558">MRLNVTRMAPADFGQYKCFAKNSMGLVVGDFHVNERDPRLATPPPLQGGRTSGASFGTHSPRLQSEEDLCPPQPQCPECPANHTAGGVTELRCHSSGYDWSRNLHSEGLELPNKASWVGYPRNRSLNCKLYAVGKAVYMGSTSAVLSSWMRDALPVTEAAAEQFWSTKPTADSVLYEYVNKTAFRGPHPTREIKLPQPFQGNSHVVYNNKFFYASTTGRMVRLDLQKNDWKDMEVPYLGGRLYKNRLNVMDFNVDDNGLWVIYNLKDSNNTVVMKVEPFEAELHAQYAWNISINNHLVGEMFIVCGVLYVVDSVEENTNIRFALDLYNNRVLKDVDLPFTNPFFNTTMLGYSHRHKELYSYDKGNQLTYPVRYHVIDDDKAGKEDKGEPEASARVETGVDVDS</sequence>
<dbReference type="GO" id="GO:0007165">
    <property type="term" value="P:signal transduction"/>
    <property type="evidence" value="ECO:0007669"/>
    <property type="project" value="TreeGrafter"/>
</dbReference>
<comment type="caution">
    <text evidence="3">Lacks conserved residue(s) required for the propagation of feature annotation.</text>
</comment>
<comment type="subcellular location">
    <subcellularLocation>
        <location evidence="1">Secreted</location>
    </subcellularLocation>
</comment>
<feature type="compositionally biased region" description="Basic and acidic residues" evidence="4">
    <location>
        <begin position="380"/>
        <end position="393"/>
    </location>
</feature>
<dbReference type="GeneID" id="127752238"/>
<reference evidence="7" key="1">
    <citation type="journal article" date="2018" name="Proc. Natl. Acad. Sci. U.S.A.">
        <title>Phylogenomics and the evolution of hemipteroid insects.</title>
        <authorList>
            <person name="Johnson K.P."/>
            <person name="Dietrich C.H."/>
            <person name="Friedrich F."/>
            <person name="Beutel R.G."/>
            <person name="Wipfler B."/>
            <person name="Peters R.S."/>
            <person name="Allen J.M."/>
            <person name="Petersen M."/>
            <person name="Donath A."/>
            <person name="Walden K.K."/>
            <person name="Kozlov A.M."/>
            <person name="Podsiadlowski L."/>
            <person name="Mayer C."/>
            <person name="Meusemann K."/>
            <person name="Vasilikopoulos A."/>
            <person name="Waterhouse R.M."/>
            <person name="Cameron S.L."/>
            <person name="Weirauch C."/>
            <person name="Swanson D.R."/>
            <person name="Percy D.M."/>
            <person name="Hardy N.B."/>
            <person name="Terry I."/>
            <person name="Liu S."/>
            <person name="Zhou X."/>
            <person name="Misof B."/>
            <person name="Robertson H.M."/>
            <person name="Yoshizawa K."/>
        </authorList>
    </citation>
    <scope>NUCLEOTIDE SEQUENCE</scope>
    <source>
        <tissue evidence="7">Whole organism</tissue>
    </source>
</reference>
<reference evidence="7" key="2">
    <citation type="submission" date="2025-08" db="UniProtKB">
        <authorList>
            <consortium name="RefSeq"/>
        </authorList>
    </citation>
    <scope>IDENTIFICATION</scope>
    <source>
        <tissue evidence="7">Whole organism</tissue>
    </source>
</reference>
<proteinExistence type="predicted"/>
<feature type="compositionally biased region" description="Polar residues" evidence="4">
    <location>
        <begin position="52"/>
        <end position="63"/>
    </location>
</feature>
<dbReference type="SMART" id="SM00284">
    <property type="entry name" value="OLF"/>
    <property type="match status" value="1"/>
</dbReference>
<organism evidence="6 7">
    <name type="scientific">Frankliniella occidentalis</name>
    <name type="common">Western flower thrips</name>
    <name type="synonym">Euthrips occidentalis</name>
    <dbReference type="NCBI Taxonomy" id="133901"/>
    <lineage>
        <taxon>Eukaryota</taxon>
        <taxon>Metazoa</taxon>
        <taxon>Ecdysozoa</taxon>
        <taxon>Arthropoda</taxon>
        <taxon>Hexapoda</taxon>
        <taxon>Insecta</taxon>
        <taxon>Pterygota</taxon>
        <taxon>Neoptera</taxon>
        <taxon>Paraneoptera</taxon>
        <taxon>Thysanoptera</taxon>
        <taxon>Terebrantia</taxon>
        <taxon>Thripoidea</taxon>
        <taxon>Thripidae</taxon>
        <taxon>Frankliniella</taxon>
    </lineage>
</organism>
<evidence type="ECO:0000256" key="2">
    <source>
        <dbReference type="ARBA" id="ARBA00022525"/>
    </source>
</evidence>
<dbReference type="InterPro" id="IPR050605">
    <property type="entry name" value="Olfactomedin-like_domain"/>
</dbReference>
<evidence type="ECO:0000256" key="1">
    <source>
        <dbReference type="ARBA" id="ARBA00004613"/>
    </source>
</evidence>
<gene>
    <name evidence="7" type="primary">LOC127752238</name>
</gene>
<dbReference type="Proteomes" id="UP000504606">
    <property type="component" value="Unplaced"/>
</dbReference>
<dbReference type="PROSITE" id="PS51132">
    <property type="entry name" value="OLF"/>
    <property type="match status" value="1"/>
</dbReference>
<evidence type="ECO:0000313" key="6">
    <source>
        <dbReference type="Proteomes" id="UP000504606"/>
    </source>
</evidence>
<feature type="region of interest" description="Disordered" evidence="4">
    <location>
        <begin position="36"/>
        <end position="71"/>
    </location>
</feature>
<keyword evidence="2" id="KW-0964">Secreted</keyword>
<feature type="domain" description="Olfactomedin-like" evidence="5">
    <location>
        <begin position="127"/>
        <end position="375"/>
    </location>
</feature>
<dbReference type="AlphaFoldDB" id="A0A9C6XBV5"/>
<dbReference type="InterPro" id="IPR003112">
    <property type="entry name" value="Olfac-like_dom"/>
</dbReference>
<evidence type="ECO:0000256" key="3">
    <source>
        <dbReference type="PROSITE-ProRule" id="PRU00446"/>
    </source>
</evidence>
<feature type="region of interest" description="Disordered" evidence="4">
    <location>
        <begin position="380"/>
        <end position="403"/>
    </location>
</feature>
<dbReference type="GO" id="GO:0005615">
    <property type="term" value="C:extracellular space"/>
    <property type="evidence" value="ECO:0007669"/>
    <property type="project" value="TreeGrafter"/>
</dbReference>
<protein>
    <submittedName>
        <fullName evidence="7">Myocilin-like</fullName>
    </submittedName>
</protein>